<dbReference type="VEuPathDB" id="VectorBase:AMIN014647"/>
<dbReference type="Gene3D" id="3.40.50.410">
    <property type="entry name" value="von Willebrand factor, type A domain"/>
    <property type="match status" value="1"/>
</dbReference>
<dbReference type="Pfam" id="PF25462">
    <property type="entry name" value="Beta-barrel_INTS6"/>
    <property type="match status" value="1"/>
</dbReference>
<dbReference type="STRING" id="112268.A0A182WPQ4"/>
<reference evidence="4" key="1">
    <citation type="submission" date="2013-03" db="EMBL/GenBank/DDBJ databases">
        <title>The Genome Sequence of Anopheles minimus MINIMUS1.</title>
        <authorList>
            <consortium name="The Broad Institute Genomics Platform"/>
            <person name="Neafsey D.E."/>
            <person name="Walton C."/>
            <person name="Walker B."/>
            <person name="Young S.K."/>
            <person name="Zeng Q."/>
            <person name="Gargeya S."/>
            <person name="Fitzgerald M."/>
            <person name="Haas B."/>
            <person name="Abouelleil A."/>
            <person name="Allen A.W."/>
            <person name="Alvarado L."/>
            <person name="Arachchi H.M."/>
            <person name="Berlin A.M."/>
            <person name="Chapman S.B."/>
            <person name="Gainer-Dewar J."/>
            <person name="Goldberg J."/>
            <person name="Griggs A."/>
            <person name="Gujja S."/>
            <person name="Hansen M."/>
            <person name="Howarth C."/>
            <person name="Imamovic A."/>
            <person name="Ireland A."/>
            <person name="Larimer J."/>
            <person name="McCowan C."/>
            <person name="Murphy C."/>
            <person name="Pearson M."/>
            <person name="Poon T.W."/>
            <person name="Priest M."/>
            <person name="Roberts A."/>
            <person name="Saif S."/>
            <person name="Shea T."/>
            <person name="Sisk P."/>
            <person name="Sykes S."/>
            <person name="Wortman J."/>
            <person name="Nusbaum C."/>
            <person name="Birren B."/>
        </authorList>
    </citation>
    <scope>NUCLEOTIDE SEQUENCE [LARGE SCALE GENOMIC DNA]</scope>
    <source>
        <strain evidence="4">MINIMUS1</strain>
    </source>
</reference>
<dbReference type="InterPro" id="IPR051113">
    <property type="entry name" value="Integrator_subunit6"/>
</dbReference>
<dbReference type="SUPFAM" id="SSF53300">
    <property type="entry name" value="vWA-like"/>
    <property type="match status" value="1"/>
</dbReference>
<dbReference type="PANTHER" id="PTHR12957:SF2">
    <property type="entry name" value="INTEGRATOR COMPLEX SUBUNIT 6"/>
    <property type="match status" value="1"/>
</dbReference>
<dbReference type="InterPro" id="IPR057413">
    <property type="entry name" value="Beta-barrel_INTS6"/>
</dbReference>
<dbReference type="AlphaFoldDB" id="A0A182WPQ4"/>
<sequence length="327" mass="38154">MTVIIFLLDNTPSMLQQTIMHGVRHSYIDIAKQTVELFLEQRESDAERKDDRYMLLTYDKPPNHVKAGWKEHMDQFRNALNTLQCTGSVSESNALNNVFDLLNQERVMVGMDTYGYGRCPFNNMFSFIVLITNYRHYPYVFSTPMPSLCPKMDGSQLTKEPYRWDQRFFALILGGSKYSPYIEKMTHVMGGWYMLIRSKKTWDLSIAKLLKSIQFRLIVNVVHETGQYARIDETTITSLQPTSCAIVYCEKSWKGSWPFPESEWSYMRQNDLLPRLAFPEIRILPVCCDEPIWMVDFPVDKYELQQRSSSGNRISLPSNDQGKVWPV</sequence>
<dbReference type="InterPro" id="IPR036465">
    <property type="entry name" value="vWFA_dom_sf"/>
</dbReference>
<dbReference type="Proteomes" id="UP000075920">
    <property type="component" value="Unassembled WGS sequence"/>
</dbReference>
<name>A0A182WPQ4_9DIPT</name>
<organism evidence="3 4">
    <name type="scientific">Anopheles minimus</name>
    <dbReference type="NCBI Taxonomy" id="112268"/>
    <lineage>
        <taxon>Eukaryota</taxon>
        <taxon>Metazoa</taxon>
        <taxon>Ecdysozoa</taxon>
        <taxon>Arthropoda</taxon>
        <taxon>Hexapoda</taxon>
        <taxon>Insecta</taxon>
        <taxon>Pterygota</taxon>
        <taxon>Neoptera</taxon>
        <taxon>Endopterygota</taxon>
        <taxon>Diptera</taxon>
        <taxon>Nematocera</taxon>
        <taxon>Culicoidea</taxon>
        <taxon>Culicidae</taxon>
        <taxon>Anophelinae</taxon>
        <taxon>Anopheles</taxon>
    </lineage>
</organism>
<dbReference type="GO" id="GO:0034472">
    <property type="term" value="P:snRNA 3'-end processing"/>
    <property type="evidence" value="ECO:0007669"/>
    <property type="project" value="TreeGrafter"/>
</dbReference>
<proteinExistence type="predicted"/>
<evidence type="ECO:0000259" key="1">
    <source>
        <dbReference type="Pfam" id="PF13519"/>
    </source>
</evidence>
<accession>A0A182WPQ4</accession>
<evidence type="ECO:0000313" key="3">
    <source>
        <dbReference type="EnsemblMetazoa" id="AMIN014647-PA"/>
    </source>
</evidence>
<dbReference type="GO" id="GO:0032039">
    <property type="term" value="C:integrator complex"/>
    <property type="evidence" value="ECO:0007669"/>
    <property type="project" value="TreeGrafter"/>
</dbReference>
<feature type="domain" description="Integrator complex subunit 6-like beta-barrel" evidence="2">
    <location>
        <begin position="242"/>
        <end position="307"/>
    </location>
</feature>
<keyword evidence="4" id="KW-1185">Reference proteome</keyword>
<dbReference type="InterPro" id="IPR002035">
    <property type="entry name" value="VWF_A"/>
</dbReference>
<reference evidence="3" key="2">
    <citation type="submission" date="2020-05" db="UniProtKB">
        <authorList>
            <consortium name="EnsemblMetazoa"/>
        </authorList>
    </citation>
    <scope>IDENTIFICATION</scope>
    <source>
        <strain evidence="3">MINIMUS1</strain>
    </source>
</reference>
<dbReference type="PANTHER" id="PTHR12957">
    <property type="entry name" value="DEAD/H BOX POLYPEPTIDE 26/DICE1-RELATED"/>
    <property type="match status" value="1"/>
</dbReference>
<evidence type="ECO:0000259" key="2">
    <source>
        <dbReference type="Pfam" id="PF25462"/>
    </source>
</evidence>
<evidence type="ECO:0000313" key="4">
    <source>
        <dbReference type="Proteomes" id="UP000075920"/>
    </source>
</evidence>
<dbReference type="Pfam" id="PF13519">
    <property type="entry name" value="VWA_2"/>
    <property type="match status" value="1"/>
</dbReference>
<feature type="domain" description="VWFA" evidence="1">
    <location>
        <begin position="4"/>
        <end position="106"/>
    </location>
</feature>
<dbReference type="EnsemblMetazoa" id="AMIN014647-RA">
    <property type="protein sequence ID" value="AMIN014647-PA"/>
    <property type="gene ID" value="AMIN014647"/>
</dbReference>
<protein>
    <submittedName>
        <fullName evidence="3">VWFA domain-containing protein</fullName>
    </submittedName>
</protein>